<dbReference type="InterPro" id="IPR020094">
    <property type="entry name" value="TruA/RsuA/RluB/E/F_N"/>
</dbReference>
<evidence type="ECO:0000256" key="2">
    <source>
        <dbReference type="ARBA" id="ARBA00022552"/>
    </source>
</evidence>
<dbReference type="FunFam" id="3.30.70.1560:FF:000001">
    <property type="entry name" value="Pseudouridine synthase"/>
    <property type="match status" value="1"/>
</dbReference>
<evidence type="ECO:0000256" key="6">
    <source>
        <dbReference type="ARBA" id="ARBA00037383"/>
    </source>
</evidence>
<dbReference type="PANTHER" id="PTHR47683">
    <property type="entry name" value="PSEUDOURIDINE SYNTHASE FAMILY PROTEIN-RELATED"/>
    <property type="match status" value="1"/>
</dbReference>
<dbReference type="EC" id="5.4.99.-" evidence="8"/>
<dbReference type="GO" id="GO:0005829">
    <property type="term" value="C:cytosol"/>
    <property type="evidence" value="ECO:0007669"/>
    <property type="project" value="UniProtKB-ARBA"/>
</dbReference>
<feature type="domain" description="RNA-binding S4" evidence="10">
    <location>
        <begin position="3"/>
        <end position="63"/>
    </location>
</feature>
<reference evidence="11 12" key="1">
    <citation type="submission" date="2019-03" db="EMBL/GenBank/DDBJ databases">
        <title>Genomic Encyclopedia of Type Strains, Phase IV (KMG-IV): sequencing the most valuable type-strain genomes for metagenomic binning, comparative biology and taxonomic classification.</title>
        <authorList>
            <person name="Goeker M."/>
        </authorList>
    </citation>
    <scope>NUCLEOTIDE SEQUENCE [LARGE SCALE GENOMIC DNA]</scope>
    <source>
        <strain evidence="11 12">DSM 16326</strain>
    </source>
</reference>
<evidence type="ECO:0000313" key="11">
    <source>
        <dbReference type="EMBL" id="TDY02633.1"/>
    </source>
</evidence>
<dbReference type="Gene3D" id="3.10.290.10">
    <property type="entry name" value="RNA-binding S4 domain"/>
    <property type="match status" value="1"/>
</dbReference>
<evidence type="ECO:0000313" key="12">
    <source>
        <dbReference type="Proteomes" id="UP000294914"/>
    </source>
</evidence>
<comment type="function">
    <text evidence="6">Responsible for synthesis of pseudouridine from uracil-2605 in 23S ribosomal RNA.</text>
</comment>
<dbReference type="PANTHER" id="PTHR47683:SF3">
    <property type="entry name" value="RIBOSOMAL LARGE SUBUNIT PSEUDOURIDINE SYNTHASE B"/>
    <property type="match status" value="1"/>
</dbReference>
<dbReference type="Proteomes" id="UP000294914">
    <property type="component" value="Unassembled WGS sequence"/>
</dbReference>
<dbReference type="InterPro" id="IPR042092">
    <property type="entry name" value="PsdUridine_s_RsuA/RluB/E/F_cat"/>
</dbReference>
<dbReference type="FunFam" id="3.10.290.10:FF:000003">
    <property type="entry name" value="Pseudouridine synthase"/>
    <property type="match status" value="1"/>
</dbReference>
<dbReference type="NCBIfam" id="NF007976">
    <property type="entry name" value="PRK10700.1"/>
    <property type="match status" value="1"/>
</dbReference>
<dbReference type="FunFam" id="3.30.70.580:FF:000009">
    <property type="entry name" value="Pseudouridine synthase"/>
    <property type="match status" value="1"/>
</dbReference>
<dbReference type="Pfam" id="PF01479">
    <property type="entry name" value="S4"/>
    <property type="match status" value="1"/>
</dbReference>
<gene>
    <name evidence="11" type="ORF">EDC23_1008</name>
</gene>
<keyword evidence="2" id="KW-0698">rRNA processing</keyword>
<dbReference type="SUPFAM" id="SSF55174">
    <property type="entry name" value="Alpha-L RNA-binding motif"/>
    <property type="match status" value="1"/>
</dbReference>
<dbReference type="GO" id="GO:0003723">
    <property type="term" value="F:RNA binding"/>
    <property type="evidence" value="ECO:0007669"/>
    <property type="project" value="UniProtKB-KW"/>
</dbReference>
<dbReference type="CDD" id="cd00165">
    <property type="entry name" value="S4"/>
    <property type="match status" value="1"/>
</dbReference>
<dbReference type="GO" id="GO:0000455">
    <property type="term" value="P:enzyme-directed rRNA pseudouridine synthesis"/>
    <property type="evidence" value="ECO:0007669"/>
    <property type="project" value="UniProtKB-ARBA"/>
</dbReference>
<evidence type="ECO:0000256" key="1">
    <source>
        <dbReference type="ARBA" id="ARBA00008348"/>
    </source>
</evidence>
<dbReference type="RefSeq" id="WP_134081771.1">
    <property type="nucleotide sequence ID" value="NZ_SOQX01000002.1"/>
</dbReference>
<dbReference type="Pfam" id="PF00849">
    <property type="entry name" value="PseudoU_synth_2"/>
    <property type="match status" value="1"/>
</dbReference>
<feature type="compositionally biased region" description="Basic residues" evidence="9">
    <location>
        <begin position="252"/>
        <end position="278"/>
    </location>
</feature>
<feature type="region of interest" description="Disordered" evidence="9">
    <location>
        <begin position="242"/>
        <end position="278"/>
    </location>
</feature>
<protein>
    <recommendedName>
        <fullName evidence="8">Pseudouridine synthase</fullName>
        <ecNumber evidence="8">5.4.99.-</ecNumber>
    </recommendedName>
</protein>
<accession>A0A4R8IYV7</accession>
<dbReference type="InterPro" id="IPR002942">
    <property type="entry name" value="S4_RNA-bd"/>
</dbReference>
<proteinExistence type="inferred from homology"/>
<comment type="caution">
    <text evidence="11">The sequence shown here is derived from an EMBL/GenBank/DDBJ whole genome shotgun (WGS) entry which is preliminary data.</text>
</comment>
<dbReference type="InterPro" id="IPR050343">
    <property type="entry name" value="RsuA_PseudoU_synthase"/>
</dbReference>
<dbReference type="InterPro" id="IPR020103">
    <property type="entry name" value="PsdUridine_synth_cat_dom_sf"/>
</dbReference>
<keyword evidence="3 7" id="KW-0694">RNA-binding</keyword>
<keyword evidence="12" id="KW-1185">Reference proteome</keyword>
<dbReference type="InterPro" id="IPR018496">
    <property type="entry name" value="PsdUridine_synth_RsuA/RluB_CS"/>
</dbReference>
<dbReference type="PROSITE" id="PS01149">
    <property type="entry name" value="PSI_RSU"/>
    <property type="match status" value="1"/>
</dbReference>
<dbReference type="Gene3D" id="3.30.70.580">
    <property type="entry name" value="Pseudouridine synthase I, catalytic domain, N-terminal subdomain"/>
    <property type="match status" value="1"/>
</dbReference>
<dbReference type="SMART" id="SM00363">
    <property type="entry name" value="S4"/>
    <property type="match status" value="1"/>
</dbReference>
<dbReference type="CDD" id="cd02556">
    <property type="entry name" value="PseudoU_synth_RluB"/>
    <property type="match status" value="1"/>
</dbReference>
<organism evidence="11 12">
    <name type="scientific">Thiohalophilus thiocyanatoxydans</name>
    <dbReference type="NCBI Taxonomy" id="381308"/>
    <lineage>
        <taxon>Bacteria</taxon>
        <taxon>Pseudomonadati</taxon>
        <taxon>Pseudomonadota</taxon>
        <taxon>Gammaproteobacteria</taxon>
        <taxon>Thiohalomonadales</taxon>
        <taxon>Thiohalophilaceae</taxon>
        <taxon>Thiohalophilus</taxon>
    </lineage>
</organism>
<dbReference type="EMBL" id="SOQX01000002">
    <property type="protein sequence ID" value="TDY02633.1"/>
    <property type="molecule type" value="Genomic_DNA"/>
</dbReference>
<dbReference type="PROSITE" id="PS50889">
    <property type="entry name" value="S4"/>
    <property type="match status" value="1"/>
</dbReference>
<dbReference type="NCBIfam" id="TIGR00093">
    <property type="entry name" value="pseudouridine synthase"/>
    <property type="match status" value="1"/>
</dbReference>
<dbReference type="OrthoDB" id="9807213at2"/>
<dbReference type="SUPFAM" id="SSF55120">
    <property type="entry name" value="Pseudouridine synthase"/>
    <property type="match status" value="1"/>
</dbReference>
<dbReference type="Gene3D" id="3.30.70.1560">
    <property type="entry name" value="Alpha-L RNA-binding motif"/>
    <property type="match status" value="1"/>
</dbReference>
<name>A0A4R8IYV7_9GAMM</name>
<evidence type="ECO:0000256" key="5">
    <source>
        <dbReference type="ARBA" id="ARBA00036944"/>
    </source>
</evidence>
<dbReference type="AlphaFoldDB" id="A0A4R8IYV7"/>
<dbReference type="InterPro" id="IPR036986">
    <property type="entry name" value="S4_RNA-bd_sf"/>
</dbReference>
<dbReference type="GO" id="GO:0160139">
    <property type="term" value="F:23S rRNA pseudouridine(2605) synthase activity"/>
    <property type="evidence" value="ECO:0007669"/>
    <property type="project" value="UniProtKB-EC"/>
</dbReference>
<sequence>MAERVQKVLAQAGYGSRREIESWIEQGRIEINGQPAKLGDRVEAEDEIRLNGKPVRRTLDLAPRRILLYNKPEGEICSRNDPEGRPTVFDKLPPVKNGRWIVVGRLDINSSGLILFTTDGELANRLMHPSYEIEREYAVRVLGEFSDETRRRLRTGVQLDDGPARFDDIVDGGGQGVNHWYYVLLHEGRNREVRRLFEQVGVTVNRLIRTRFGNLFLPRRVPQGKWQELGEKDLNNVLKLVGMDEALPKPSRPAKKQTRKKTASKKQTRKKTWRRTSQ</sequence>
<evidence type="ECO:0000256" key="7">
    <source>
        <dbReference type="PROSITE-ProRule" id="PRU00182"/>
    </source>
</evidence>
<comment type="catalytic activity">
    <reaction evidence="5">
        <text>uridine(2605) in 23S rRNA = pseudouridine(2605) in 23S rRNA</text>
        <dbReference type="Rhea" id="RHEA:42520"/>
        <dbReference type="Rhea" id="RHEA-COMP:10095"/>
        <dbReference type="Rhea" id="RHEA-COMP:10096"/>
        <dbReference type="ChEBI" id="CHEBI:65314"/>
        <dbReference type="ChEBI" id="CHEBI:65315"/>
        <dbReference type="EC" id="5.4.99.22"/>
    </reaction>
</comment>
<comment type="similarity">
    <text evidence="1 8">Belongs to the pseudouridine synthase RsuA family.</text>
</comment>
<evidence type="ECO:0000256" key="3">
    <source>
        <dbReference type="ARBA" id="ARBA00022884"/>
    </source>
</evidence>
<evidence type="ECO:0000256" key="9">
    <source>
        <dbReference type="SAM" id="MobiDB-lite"/>
    </source>
</evidence>
<dbReference type="InterPro" id="IPR000748">
    <property type="entry name" value="PsdUridine_synth_RsuA/RluB/E/F"/>
</dbReference>
<evidence type="ECO:0000259" key="10">
    <source>
        <dbReference type="SMART" id="SM00363"/>
    </source>
</evidence>
<evidence type="ECO:0000256" key="4">
    <source>
        <dbReference type="ARBA" id="ARBA00023235"/>
    </source>
</evidence>
<dbReference type="InterPro" id="IPR006145">
    <property type="entry name" value="PsdUridine_synth_RsuA/RluA"/>
</dbReference>
<keyword evidence="4 8" id="KW-0413">Isomerase</keyword>
<evidence type="ECO:0000256" key="8">
    <source>
        <dbReference type="RuleBase" id="RU003887"/>
    </source>
</evidence>